<accession>A0A8H4FQ54</accession>
<proteinExistence type="predicted"/>
<dbReference type="SUPFAM" id="SSF53474">
    <property type="entry name" value="alpha/beta-Hydrolases"/>
    <property type="match status" value="1"/>
</dbReference>
<dbReference type="EMBL" id="WVTB01000012">
    <property type="protein sequence ID" value="KAF3810362.1"/>
    <property type="molecule type" value="Genomic_DNA"/>
</dbReference>
<dbReference type="PANTHER" id="PTHR33840:SF1">
    <property type="entry name" value="TLE1 PHOSPHOLIPASE DOMAIN-CONTAINING PROTEIN"/>
    <property type="match status" value="1"/>
</dbReference>
<name>A0A8H4FQ54_COLGL</name>
<dbReference type="Pfam" id="PF09994">
    <property type="entry name" value="T6SS_Tle1-like_cat"/>
    <property type="match status" value="2"/>
</dbReference>
<gene>
    <name evidence="2" type="ORF">GCG54_00000407</name>
</gene>
<dbReference type="PANTHER" id="PTHR33840">
    <property type="match status" value="1"/>
</dbReference>
<sequence length="759" mass="87111">MRNHRLVREHPADMDSPTMENFIDCAHHAAVSDEENFPDRKRLVICCDGAWNSSYTAQNTLLLHQRLTQHTRNIGSNAIPTNISRLSAAVAHKCCTGMPQVVYYHRGPGTDESKTTSVLEGLLGLGVRQDIVDCYRFICDNYNPGDEIIILGFSRGAFTARSISSMVCSLGFLNRTGLRHLADIYQDYQSFNEWTSEFLYDPSKHLRAFTVEQLGRRVKKEFMDKMERIERKLDGRGYESDERKKQLGEEFAKLYATYERRLNPEALKKRLEREKAELFKRMTQMKKDNGQMRFRKMAKAYRGQLSEYQMCLTRRSSMQAQTTFEAVEGRVKAVGVFDTVGSFGIPKMPWSFWEGSASELRFASLDVHPNVDHAFQALALDESRTAFAPSLWNLSPKNHNTQLRQVWFPGCHSNVGGGSESQQISKIALAWMADQLTSIGVEFSKQEMKRIFRTIPSPSDARPWGLGKITSPDSLVTTLPDAAWNAVTLPYRTVTNQWTESSTRKPGLYRDELRDKALANTVELIHPSVRVRYLYHGLGVDDSGEWQCKALSGRGWQLMFEKSPPKEENIRPGRDPNVIDQYKTTTGSVTAVYEQYPRDHHEYSAEEKFIKAEQPLESDLKTLDAPKNTWTWRLRHGDRQLVLPEEQVGMWERMYIEINDDMVRWQKMTMDERKKRWSRGDQIRDLARESVAFAFDAVDQIVKTAVGTVFGGPPEKYLPKGYPSEHGYHDFVSWQRGLEDDNSFDSRRISVGSEGYGSW</sequence>
<dbReference type="InterPro" id="IPR018712">
    <property type="entry name" value="Tle1-like_cat"/>
</dbReference>
<keyword evidence="3" id="KW-1185">Reference proteome</keyword>
<evidence type="ECO:0000313" key="2">
    <source>
        <dbReference type="EMBL" id="KAF3810362.1"/>
    </source>
</evidence>
<dbReference type="RefSeq" id="XP_045269521.1">
    <property type="nucleotide sequence ID" value="XM_045400546.1"/>
</dbReference>
<evidence type="ECO:0000259" key="1">
    <source>
        <dbReference type="Pfam" id="PF09994"/>
    </source>
</evidence>
<organism evidence="2 3">
    <name type="scientific">Colletotrichum gloeosporioides</name>
    <name type="common">Anthracnose fungus</name>
    <name type="synonym">Glomerella cingulata</name>
    <dbReference type="NCBI Taxonomy" id="474922"/>
    <lineage>
        <taxon>Eukaryota</taxon>
        <taxon>Fungi</taxon>
        <taxon>Dikarya</taxon>
        <taxon>Ascomycota</taxon>
        <taxon>Pezizomycotina</taxon>
        <taxon>Sordariomycetes</taxon>
        <taxon>Hypocreomycetidae</taxon>
        <taxon>Glomerellales</taxon>
        <taxon>Glomerellaceae</taxon>
        <taxon>Colletotrichum</taxon>
        <taxon>Colletotrichum gloeosporioides species complex</taxon>
    </lineage>
</organism>
<feature type="domain" description="T6SS Phospholipase effector Tle1-like catalytic" evidence="1">
    <location>
        <begin position="250"/>
        <end position="435"/>
    </location>
</feature>
<dbReference type="GeneID" id="69007579"/>
<comment type="caution">
    <text evidence="2">The sequence shown here is derived from an EMBL/GenBank/DDBJ whole genome shotgun (WGS) entry which is preliminary data.</text>
</comment>
<dbReference type="InterPro" id="IPR029058">
    <property type="entry name" value="AB_hydrolase_fold"/>
</dbReference>
<reference evidence="2" key="1">
    <citation type="journal article" date="2020" name="Phytopathology">
        <title>Genome sequence and comparative analysis of Colletotrichum gloeosporioides isolated from Liriodendron leaves.</title>
        <authorList>
            <person name="Fu F.F."/>
            <person name="Hao Z."/>
            <person name="Wang P."/>
            <person name="Lu Y."/>
            <person name="Xue L.J."/>
            <person name="Wei G."/>
            <person name="Tian Y."/>
            <person name="Baishi H."/>
            <person name="Xu H."/>
            <person name="Shi J."/>
            <person name="Cheng T."/>
            <person name="Wang G."/>
            <person name="Yi Y."/>
            <person name="Chen J."/>
        </authorList>
    </citation>
    <scope>NUCLEOTIDE SEQUENCE</scope>
    <source>
        <strain evidence="2">Lc1</strain>
    </source>
</reference>
<protein>
    <recommendedName>
        <fullName evidence="1">T6SS Phospholipase effector Tle1-like catalytic domain-containing protein</fullName>
    </recommendedName>
</protein>
<reference evidence="2" key="2">
    <citation type="submission" date="2020-03" db="EMBL/GenBank/DDBJ databases">
        <authorList>
            <person name="Fu F.-F."/>
            <person name="Chen J."/>
        </authorList>
    </citation>
    <scope>NUCLEOTIDE SEQUENCE</scope>
    <source>
        <strain evidence="2">Lc1</strain>
    </source>
</reference>
<evidence type="ECO:0000313" key="3">
    <source>
        <dbReference type="Proteomes" id="UP000613401"/>
    </source>
</evidence>
<dbReference type="Proteomes" id="UP000613401">
    <property type="component" value="Unassembled WGS sequence"/>
</dbReference>
<dbReference type="AlphaFoldDB" id="A0A8H4FQ54"/>
<feature type="domain" description="T6SS Phospholipase effector Tle1-like catalytic" evidence="1">
    <location>
        <begin position="41"/>
        <end position="195"/>
    </location>
</feature>